<dbReference type="Proteomes" id="UP001162156">
    <property type="component" value="Unassembled WGS sequence"/>
</dbReference>
<dbReference type="EMBL" id="JANEYF010003219">
    <property type="protein sequence ID" value="KAJ8938183.1"/>
    <property type="molecule type" value="Genomic_DNA"/>
</dbReference>
<gene>
    <name evidence="2" type="ORF">NQ314_011591</name>
</gene>
<keyword evidence="3" id="KW-1185">Reference proteome</keyword>
<dbReference type="AlphaFoldDB" id="A0AAV8XGX2"/>
<dbReference type="PANTHER" id="PTHR33480:SF1">
    <property type="entry name" value="TYR RECOMBINASE DOMAIN-CONTAINING PROTEIN"/>
    <property type="match status" value="1"/>
</dbReference>
<reference evidence="2" key="1">
    <citation type="journal article" date="2023" name="Insect Mol. Biol.">
        <title>Genome sequencing provides insights into the evolution of gene families encoding plant cell wall-degrading enzymes in longhorned beetles.</title>
        <authorList>
            <person name="Shin N.R."/>
            <person name="Okamura Y."/>
            <person name="Kirsch R."/>
            <person name="Pauchet Y."/>
        </authorList>
    </citation>
    <scope>NUCLEOTIDE SEQUENCE</scope>
    <source>
        <strain evidence="2">RBIC_L_NR</strain>
    </source>
</reference>
<dbReference type="PANTHER" id="PTHR33480">
    <property type="entry name" value="SET DOMAIN-CONTAINING PROTEIN-RELATED"/>
    <property type="match status" value="1"/>
</dbReference>
<protein>
    <submittedName>
        <fullName evidence="2">Uncharacterized protein</fullName>
    </submittedName>
</protein>
<organism evidence="2 3">
    <name type="scientific">Rhamnusium bicolor</name>
    <dbReference type="NCBI Taxonomy" id="1586634"/>
    <lineage>
        <taxon>Eukaryota</taxon>
        <taxon>Metazoa</taxon>
        <taxon>Ecdysozoa</taxon>
        <taxon>Arthropoda</taxon>
        <taxon>Hexapoda</taxon>
        <taxon>Insecta</taxon>
        <taxon>Pterygota</taxon>
        <taxon>Neoptera</taxon>
        <taxon>Endopterygota</taxon>
        <taxon>Coleoptera</taxon>
        <taxon>Polyphaga</taxon>
        <taxon>Cucujiformia</taxon>
        <taxon>Chrysomeloidea</taxon>
        <taxon>Cerambycidae</taxon>
        <taxon>Lepturinae</taxon>
        <taxon>Rhagiini</taxon>
        <taxon>Rhamnusium</taxon>
    </lineage>
</organism>
<comment type="caution">
    <text evidence="2">The sequence shown here is derived from an EMBL/GenBank/DDBJ whole genome shotgun (WGS) entry which is preliminary data.</text>
</comment>
<name>A0AAV8XGX2_9CUCU</name>
<evidence type="ECO:0000313" key="3">
    <source>
        <dbReference type="Proteomes" id="UP001162156"/>
    </source>
</evidence>
<evidence type="ECO:0000313" key="2">
    <source>
        <dbReference type="EMBL" id="KAJ8938183.1"/>
    </source>
</evidence>
<accession>A0AAV8XGX2</accession>
<sequence length="120" mass="13705">MCGAKCPERITSSRLRKQIATVLQILSLNEVEIEQVASFIGHTKKTHEEFYRLPQEVFQTSKIAKLLLVLMETGFGKDDQGKTIEEIDFELNKLDEEASDKVRQEPKTGESLTHTMGFYI</sequence>
<evidence type="ECO:0000256" key="1">
    <source>
        <dbReference type="SAM" id="MobiDB-lite"/>
    </source>
</evidence>
<proteinExistence type="predicted"/>
<feature type="compositionally biased region" description="Basic and acidic residues" evidence="1">
    <location>
        <begin position="99"/>
        <end position="108"/>
    </location>
</feature>
<feature type="region of interest" description="Disordered" evidence="1">
    <location>
        <begin position="99"/>
        <end position="120"/>
    </location>
</feature>